<gene>
    <name evidence="2" type="ORF">C8N43_3605</name>
</gene>
<reference evidence="2 3" key="1">
    <citation type="submission" date="2018-04" db="EMBL/GenBank/DDBJ databases">
        <title>Genomic Encyclopedia of Archaeal and Bacterial Type Strains, Phase II (KMG-II): from individual species to whole genera.</title>
        <authorList>
            <person name="Goeker M."/>
        </authorList>
    </citation>
    <scope>NUCLEOTIDE SEQUENCE [LARGE SCALE GENOMIC DNA]</scope>
    <source>
        <strain evidence="2 3">DSM 100977</strain>
    </source>
</reference>
<keyword evidence="3" id="KW-1185">Reference proteome</keyword>
<evidence type="ECO:0000256" key="1">
    <source>
        <dbReference type="SAM" id="Phobius"/>
    </source>
</evidence>
<feature type="transmembrane region" description="Helical" evidence="1">
    <location>
        <begin position="109"/>
        <end position="130"/>
    </location>
</feature>
<keyword evidence="1" id="KW-0472">Membrane</keyword>
<proteinExistence type="predicted"/>
<accession>A0A2T6BFF2</accession>
<sequence length="137" mass="14484">MDVFRLAPAVLCLLAAILAAALGGFLGVALACWGSCEPATVATLPALFAAPGVFFAICYFVFLRVLRGRVAYRRAHGVWATIGTMILAAAAALTMNDVIAGYWGRPQEAALLLMGIAVLSCHGMTMRGLWLKTREAV</sequence>
<dbReference type="EMBL" id="QBKS01000002">
    <property type="protein sequence ID" value="PTX54784.1"/>
    <property type="molecule type" value="Genomic_DNA"/>
</dbReference>
<dbReference type="AlphaFoldDB" id="A0A2T6BFF2"/>
<feature type="transmembrane region" description="Helical" evidence="1">
    <location>
        <begin position="78"/>
        <end position="103"/>
    </location>
</feature>
<organism evidence="2 3">
    <name type="scientific">Litoreibacter ponti</name>
    <dbReference type="NCBI Taxonomy" id="1510457"/>
    <lineage>
        <taxon>Bacteria</taxon>
        <taxon>Pseudomonadati</taxon>
        <taxon>Pseudomonadota</taxon>
        <taxon>Alphaproteobacteria</taxon>
        <taxon>Rhodobacterales</taxon>
        <taxon>Roseobacteraceae</taxon>
        <taxon>Litoreibacter</taxon>
    </lineage>
</organism>
<name>A0A2T6BFF2_9RHOB</name>
<dbReference type="PROSITE" id="PS51257">
    <property type="entry name" value="PROKAR_LIPOPROTEIN"/>
    <property type="match status" value="1"/>
</dbReference>
<comment type="caution">
    <text evidence="2">The sequence shown here is derived from an EMBL/GenBank/DDBJ whole genome shotgun (WGS) entry which is preliminary data.</text>
</comment>
<evidence type="ECO:0000313" key="3">
    <source>
        <dbReference type="Proteomes" id="UP000243978"/>
    </source>
</evidence>
<protein>
    <submittedName>
        <fullName evidence="2">Uncharacterized protein</fullName>
    </submittedName>
</protein>
<evidence type="ECO:0000313" key="2">
    <source>
        <dbReference type="EMBL" id="PTX54784.1"/>
    </source>
</evidence>
<dbReference type="RefSeq" id="WP_107847083.1">
    <property type="nucleotide sequence ID" value="NZ_QBKS01000002.1"/>
</dbReference>
<dbReference type="Proteomes" id="UP000243978">
    <property type="component" value="Unassembled WGS sequence"/>
</dbReference>
<keyword evidence="1" id="KW-0812">Transmembrane</keyword>
<keyword evidence="1" id="KW-1133">Transmembrane helix</keyword>
<feature type="transmembrane region" description="Helical" evidence="1">
    <location>
        <begin position="46"/>
        <end position="66"/>
    </location>
</feature>